<dbReference type="AlphaFoldDB" id="A0A8J3D4I1"/>
<evidence type="ECO:0000256" key="1">
    <source>
        <dbReference type="SAM" id="MobiDB-lite"/>
    </source>
</evidence>
<organism evidence="3 4">
    <name type="scientific">Persicitalea jodogahamensis</name>
    <dbReference type="NCBI Taxonomy" id="402147"/>
    <lineage>
        <taxon>Bacteria</taxon>
        <taxon>Pseudomonadati</taxon>
        <taxon>Bacteroidota</taxon>
        <taxon>Cytophagia</taxon>
        <taxon>Cytophagales</taxon>
        <taxon>Spirosomataceae</taxon>
        <taxon>Persicitalea</taxon>
    </lineage>
</organism>
<evidence type="ECO:0000313" key="4">
    <source>
        <dbReference type="Proteomes" id="UP000598271"/>
    </source>
</evidence>
<dbReference type="RefSeq" id="WP_189565106.1">
    <property type="nucleotide sequence ID" value="NZ_BMXF01000002.1"/>
</dbReference>
<accession>A0A8J3D4I1</accession>
<evidence type="ECO:0000313" key="3">
    <source>
        <dbReference type="EMBL" id="GHB72534.1"/>
    </source>
</evidence>
<evidence type="ECO:0008006" key="5">
    <source>
        <dbReference type="Google" id="ProtNLM"/>
    </source>
</evidence>
<sequence length="176" mass="19416">MNYFRKALALLLLLFLSQCATTLPSQTTKPGGGNARVNEESTAKTDNSTLDKGCPLDKMQWLYVNDKFDAVRQSQLADTLAQAARTDAATLDRMAANRNNNPMEISSALKTLVEKMAESRVPVNEEFYKQYSSSRMAMCAVIDALRSGSIKQDESSKVAGNTFREVAKSFESLKTN</sequence>
<keyword evidence="4" id="KW-1185">Reference proteome</keyword>
<gene>
    <name evidence="3" type="ORF">GCM10007390_28250</name>
</gene>
<proteinExistence type="predicted"/>
<keyword evidence="2" id="KW-0732">Signal</keyword>
<comment type="caution">
    <text evidence="3">The sequence shown here is derived from an EMBL/GenBank/DDBJ whole genome shotgun (WGS) entry which is preliminary data.</text>
</comment>
<evidence type="ECO:0000256" key="2">
    <source>
        <dbReference type="SAM" id="SignalP"/>
    </source>
</evidence>
<feature type="signal peptide" evidence="2">
    <location>
        <begin position="1"/>
        <end position="22"/>
    </location>
</feature>
<feature type="chain" id="PRO_5035310191" description="Lipoprotein" evidence="2">
    <location>
        <begin position="23"/>
        <end position="176"/>
    </location>
</feature>
<dbReference type="EMBL" id="BMXF01000002">
    <property type="protein sequence ID" value="GHB72534.1"/>
    <property type="molecule type" value="Genomic_DNA"/>
</dbReference>
<protein>
    <recommendedName>
        <fullName evidence="5">Lipoprotein</fullName>
    </recommendedName>
</protein>
<dbReference type="Proteomes" id="UP000598271">
    <property type="component" value="Unassembled WGS sequence"/>
</dbReference>
<feature type="region of interest" description="Disordered" evidence="1">
    <location>
        <begin position="25"/>
        <end position="50"/>
    </location>
</feature>
<reference evidence="3 4" key="1">
    <citation type="journal article" date="2014" name="Int. J. Syst. Evol. Microbiol.">
        <title>Complete genome sequence of Corynebacterium casei LMG S-19264T (=DSM 44701T), isolated from a smear-ripened cheese.</title>
        <authorList>
            <consortium name="US DOE Joint Genome Institute (JGI-PGF)"/>
            <person name="Walter F."/>
            <person name="Albersmeier A."/>
            <person name="Kalinowski J."/>
            <person name="Ruckert C."/>
        </authorList>
    </citation>
    <scope>NUCLEOTIDE SEQUENCE [LARGE SCALE GENOMIC DNA]</scope>
    <source>
        <strain evidence="3 4">KCTC 12866</strain>
    </source>
</reference>
<name>A0A8J3D4I1_9BACT</name>